<gene>
    <name evidence="2" type="ORF">LKD28_01785</name>
</gene>
<dbReference type="PROSITE" id="PS51257">
    <property type="entry name" value="PROKAR_LIPOPROTEIN"/>
    <property type="match status" value="1"/>
</dbReference>
<dbReference type="Proteomes" id="UP001198495">
    <property type="component" value="Unassembled WGS sequence"/>
</dbReference>
<evidence type="ECO:0000313" key="2">
    <source>
        <dbReference type="EMBL" id="MCC2217767.1"/>
    </source>
</evidence>
<sequence length="502" mass="56244">MKKLSWILIITLLASCLSACGRKETVIYQGDTASTSDATDNPIRNLDYTVPGDKGTLTVQAQVDTSLAEKSAPVASLSRADFTDEGIQTYADLIFDEGSYSLFMPYDFRSIEDLTSACGAWEDTFKSYENFSTIPEYMIAEYYDATNVLATKKQDADAAKRVVETNGEMKWYINPYSERDDIGQFIPNQFCIIDGTISKEHYYLAFFKSNLFCRMVLYKQYCTDAIDFSTSNTYKAYPISSAYVEQNGGNSCSLSLTEAKQITEKYMQTLKITDYTIVQTLDAIRHPQHYTINASFAVEPPAEETEPATDSYLFYASRSLNNLSTLYTSETFSTTLTDYSNAEYDANGGFIFSADESNTFYGFESLTASIDSNGLSYLIWNNPMQVDTIEAKTSPTLSFDQIDAIAKAQIDFMSIWNSSPFDPLSIADCEYTVTSIEYGLIRISDSKHKSYSLVPAWFYMLKPDEAGILYKSSYAIINAIDGSIYNPFIGTLEPTDNSQTEK</sequence>
<reference evidence="2 3" key="1">
    <citation type="submission" date="2021-10" db="EMBL/GenBank/DDBJ databases">
        <title>Anaerobic single-cell dispensing facilitates the cultivation of human gut bacteria.</title>
        <authorList>
            <person name="Afrizal A."/>
        </authorList>
    </citation>
    <scope>NUCLEOTIDE SEQUENCE [LARGE SCALE GENOMIC DNA]</scope>
    <source>
        <strain evidence="2 3">CLA-AA-H212</strain>
    </source>
</reference>
<comment type="caution">
    <text evidence="2">The sequence shown here is derived from an EMBL/GenBank/DDBJ whole genome shotgun (WGS) entry which is preliminary data.</text>
</comment>
<organism evidence="2 3">
    <name type="scientific">Coprococcus hominis</name>
    <name type="common">ex Arizal et al. 2022</name>
    <dbReference type="NCBI Taxonomy" id="2881262"/>
    <lineage>
        <taxon>Bacteria</taxon>
        <taxon>Bacillati</taxon>
        <taxon>Bacillota</taxon>
        <taxon>Clostridia</taxon>
        <taxon>Lachnospirales</taxon>
        <taxon>Lachnospiraceae</taxon>
        <taxon>Coprococcus</taxon>
    </lineage>
</organism>
<feature type="chain" id="PRO_5045565915" evidence="1">
    <location>
        <begin position="20"/>
        <end position="502"/>
    </location>
</feature>
<dbReference type="RefSeq" id="WP_227572842.1">
    <property type="nucleotide sequence ID" value="NZ_JAJEQT010000001.1"/>
</dbReference>
<protein>
    <submittedName>
        <fullName evidence="2">DUF6034 family protein</fullName>
    </submittedName>
</protein>
<name>A0ABS8FKQ5_9FIRM</name>
<proteinExistence type="predicted"/>
<evidence type="ECO:0000256" key="1">
    <source>
        <dbReference type="SAM" id="SignalP"/>
    </source>
</evidence>
<dbReference type="EMBL" id="JAJEQT010000001">
    <property type="protein sequence ID" value="MCC2217767.1"/>
    <property type="molecule type" value="Genomic_DNA"/>
</dbReference>
<keyword evidence="1" id="KW-0732">Signal</keyword>
<evidence type="ECO:0000313" key="3">
    <source>
        <dbReference type="Proteomes" id="UP001198495"/>
    </source>
</evidence>
<feature type="signal peptide" evidence="1">
    <location>
        <begin position="1"/>
        <end position="19"/>
    </location>
</feature>
<accession>A0ABS8FKQ5</accession>
<keyword evidence="3" id="KW-1185">Reference proteome</keyword>